<dbReference type="InterPro" id="IPR013024">
    <property type="entry name" value="GGCT-like"/>
</dbReference>
<feature type="domain" description="Gamma-glutamylcyclotransferase AIG2-like" evidence="6">
    <location>
        <begin position="16"/>
        <end position="103"/>
    </location>
</feature>
<dbReference type="EMBL" id="LAYC01000002">
    <property type="protein sequence ID" value="KYK57887.1"/>
    <property type="molecule type" value="Genomic_DNA"/>
</dbReference>
<protein>
    <recommendedName>
        <fullName evidence="1">gamma-glutamylcyclotransferase</fullName>
        <ecNumber evidence="1">4.3.2.9</ecNumber>
    </recommendedName>
</protein>
<dbReference type="RefSeq" id="XP_040657239.1">
    <property type="nucleotide sequence ID" value="XM_040802206.1"/>
</dbReference>
<dbReference type="AlphaFoldDB" id="A0A151GLA5"/>
<dbReference type="EC" id="4.3.2.9" evidence="1"/>
<organism evidence="7 8">
    <name type="scientific">Drechmeria coniospora</name>
    <name type="common">Nematophagous fungus</name>
    <name type="synonym">Meria coniospora</name>
    <dbReference type="NCBI Taxonomy" id="98403"/>
    <lineage>
        <taxon>Eukaryota</taxon>
        <taxon>Fungi</taxon>
        <taxon>Dikarya</taxon>
        <taxon>Ascomycota</taxon>
        <taxon>Pezizomycotina</taxon>
        <taxon>Sordariomycetes</taxon>
        <taxon>Hypocreomycetidae</taxon>
        <taxon>Hypocreales</taxon>
        <taxon>Ophiocordycipitaceae</taxon>
        <taxon>Drechmeria</taxon>
    </lineage>
</organism>
<dbReference type="SUPFAM" id="SSF110857">
    <property type="entry name" value="Gamma-glutamyl cyclotransferase-like"/>
    <property type="match status" value="1"/>
</dbReference>
<dbReference type="CDD" id="cd06661">
    <property type="entry name" value="GGCT_like"/>
    <property type="match status" value="1"/>
</dbReference>
<reference evidence="7 8" key="1">
    <citation type="journal article" date="2016" name="Sci. Rep.">
        <title>Insights into Adaptations to a Near-Obligate Nematode Endoparasitic Lifestyle from the Finished Genome of Drechmeria coniospora.</title>
        <authorList>
            <person name="Zhang L."/>
            <person name="Zhou Z."/>
            <person name="Guo Q."/>
            <person name="Fokkens L."/>
            <person name="Miskei M."/>
            <person name="Pocsi I."/>
            <person name="Zhang W."/>
            <person name="Chen M."/>
            <person name="Wang L."/>
            <person name="Sun Y."/>
            <person name="Donzelli B.G."/>
            <person name="Gibson D.M."/>
            <person name="Nelson D.R."/>
            <person name="Luo J.G."/>
            <person name="Rep M."/>
            <person name="Liu H."/>
            <person name="Yang S."/>
            <person name="Wang J."/>
            <person name="Krasnoff S.B."/>
            <person name="Xu Y."/>
            <person name="Molnar I."/>
            <person name="Lin M."/>
        </authorList>
    </citation>
    <scope>NUCLEOTIDE SEQUENCE [LARGE SCALE GENOMIC DNA]</scope>
    <source>
        <strain evidence="7 8">ARSEF 6962</strain>
    </source>
</reference>
<feature type="active site" description="Proton acceptor" evidence="3">
    <location>
        <position position="87"/>
    </location>
</feature>
<feature type="region of interest" description="Disordered" evidence="5">
    <location>
        <begin position="226"/>
        <end position="253"/>
    </location>
</feature>
<dbReference type="Gene3D" id="3.10.490.10">
    <property type="entry name" value="Gamma-glutamyl cyclotransferase-like"/>
    <property type="match status" value="1"/>
</dbReference>
<keyword evidence="2" id="KW-0456">Lyase</keyword>
<gene>
    <name evidence="7" type="ORF">DCS_04900</name>
</gene>
<dbReference type="PANTHER" id="PTHR12935">
    <property type="entry name" value="GAMMA-GLUTAMYLCYCLOTRANSFERASE"/>
    <property type="match status" value="1"/>
</dbReference>
<proteinExistence type="predicted"/>
<sequence>MAAGPQPSNPRSTKYYFAYGSNLHIKQMKRRCPNSRYIGHARLSRYRWQINQRGYANVVAVDDDGRWVDGLVYEIDETDEAKLDVNEGVSKNAYEKRYLPILLHRASGTLYRRPVSWIVSKGGPAAVCRQAKCAAQELLVSPGQQRHDDALVYISFRHVEDSVPKEEYIDRINLGLADASVLGMKDDYIRNCIRPYIPGPVAESALPDGNHGMSSTKAKVKPENIGVKRGDPLESHERPLTRRAPDPGRPPDERYVQAMARTIRNNASAPNLRRRLHELASPPPRPLRRLLQVPTAVTLEDYASIEGWEWRSVL</sequence>
<evidence type="ECO:0000313" key="7">
    <source>
        <dbReference type="EMBL" id="KYK57887.1"/>
    </source>
</evidence>
<dbReference type="GO" id="GO:0003839">
    <property type="term" value="F:gamma-glutamylcyclotransferase activity"/>
    <property type="evidence" value="ECO:0007669"/>
    <property type="project" value="UniProtKB-EC"/>
</dbReference>
<dbReference type="Pfam" id="PF06094">
    <property type="entry name" value="GGACT"/>
    <property type="match status" value="1"/>
</dbReference>
<evidence type="ECO:0000259" key="6">
    <source>
        <dbReference type="Pfam" id="PF06094"/>
    </source>
</evidence>
<dbReference type="InterPro" id="IPR036568">
    <property type="entry name" value="GGCT-like_sf"/>
</dbReference>
<evidence type="ECO:0000256" key="5">
    <source>
        <dbReference type="SAM" id="MobiDB-lite"/>
    </source>
</evidence>
<keyword evidence="8" id="KW-1185">Reference proteome</keyword>
<evidence type="ECO:0000256" key="2">
    <source>
        <dbReference type="ARBA" id="ARBA00023239"/>
    </source>
</evidence>
<dbReference type="GeneID" id="63717543"/>
<accession>A0A151GLA5</accession>
<feature type="binding site" evidence="4">
    <location>
        <begin position="16"/>
        <end position="21"/>
    </location>
    <ligand>
        <name>substrate</name>
    </ligand>
</feature>
<dbReference type="STRING" id="98403.A0A151GLA5"/>
<dbReference type="PANTHER" id="PTHR12935:SF0">
    <property type="entry name" value="GAMMA-GLUTAMYLCYCLOTRANSFERASE"/>
    <property type="match status" value="1"/>
</dbReference>
<comment type="caution">
    <text evidence="7">The sequence shown here is derived from an EMBL/GenBank/DDBJ whole genome shotgun (WGS) entry which is preliminary data.</text>
</comment>
<evidence type="ECO:0000256" key="1">
    <source>
        <dbReference type="ARBA" id="ARBA00012346"/>
    </source>
</evidence>
<evidence type="ECO:0000256" key="3">
    <source>
        <dbReference type="PIRSR" id="PIRSR617939-1"/>
    </source>
</evidence>
<dbReference type="InParanoid" id="A0A151GLA5"/>
<dbReference type="InterPro" id="IPR009288">
    <property type="entry name" value="AIG2-like_dom"/>
</dbReference>
<dbReference type="InterPro" id="IPR017939">
    <property type="entry name" value="G-Glutamylcylcotransferase"/>
</dbReference>
<dbReference type="Proteomes" id="UP000076580">
    <property type="component" value="Chromosome 02"/>
</dbReference>
<name>A0A151GLA5_DRECN</name>
<evidence type="ECO:0000313" key="8">
    <source>
        <dbReference type="Proteomes" id="UP000076580"/>
    </source>
</evidence>
<evidence type="ECO:0000256" key="4">
    <source>
        <dbReference type="PIRSR" id="PIRSR617939-2"/>
    </source>
</evidence>